<accession>A0ABD5P4L3</accession>
<evidence type="ECO:0000256" key="1">
    <source>
        <dbReference type="ARBA" id="ARBA00023239"/>
    </source>
</evidence>
<evidence type="ECO:0000256" key="4">
    <source>
        <dbReference type="PIRSR" id="PIRSR001365-2"/>
    </source>
</evidence>
<organism evidence="5 6">
    <name type="scientific">Natribaculum luteum</name>
    <dbReference type="NCBI Taxonomy" id="1586232"/>
    <lineage>
        <taxon>Archaea</taxon>
        <taxon>Methanobacteriati</taxon>
        <taxon>Methanobacteriota</taxon>
        <taxon>Stenosarchaea group</taxon>
        <taxon>Halobacteria</taxon>
        <taxon>Halobacteriales</taxon>
        <taxon>Natrialbaceae</taxon>
        <taxon>Natribaculum</taxon>
    </lineage>
</organism>
<evidence type="ECO:0000256" key="2">
    <source>
        <dbReference type="ARBA" id="ARBA00023270"/>
    </source>
</evidence>
<dbReference type="AlphaFoldDB" id="A0ABD5P4L3"/>
<dbReference type="Proteomes" id="UP001595821">
    <property type="component" value="Unassembled WGS sequence"/>
</dbReference>
<dbReference type="PRINTS" id="PR00146">
    <property type="entry name" value="DHPICSNTHASE"/>
</dbReference>
<reference evidence="5 6" key="1">
    <citation type="journal article" date="2014" name="Int. J. Syst. Evol. Microbiol.">
        <title>Complete genome sequence of Corynebacterium casei LMG S-19264T (=DSM 44701T), isolated from a smear-ripened cheese.</title>
        <authorList>
            <consortium name="US DOE Joint Genome Institute (JGI-PGF)"/>
            <person name="Walter F."/>
            <person name="Albersmeier A."/>
            <person name="Kalinowski J."/>
            <person name="Ruckert C."/>
        </authorList>
    </citation>
    <scope>NUCLEOTIDE SEQUENCE [LARGE SCALE GENOMIC DNA]</scope>
    <source>
        <strain evidence="5 6">IBRC-M 10912</strain>
    </source>
</reference>
<dbReference type="Gene3D" id="3.20.20.70">
    <property type="entry name" value="Aldolase class I"/>
    <property type="match status" value="1"/>
</dbReference>
<dbReference type="InterPro" id="IPR020625">
    <property type="entry name" value="Schiff_base-form_aldolases_AS"/>
</dbReference>
<dbReference type="CDD" id="cd00408">
    <property type="entry name" value="DHDPS-like"/>
    <property type="match status" value="1"/>
</dbReference>
<evidence type="ECO:0000256" key="3">
    <source>
        <dbReference type="PIRSR" id="PIRSR001365-1"/>
    </source>
</evidence>
<protein>
    <submittedName>
        <fullName evidence="5">Dihydrodipicolinate synthase family protein</fullName>
    </submittedName>
</protein>
<name>A0ABD5P4L3_9EURY</name>
<dbReference type="EMBL" id="JBHSDJ010000131">
    <property type="protein sequence ID" value="MFC4249276.1"/>
    <property type="molecule type" value="Genomic_DNA"/>
</dbReference>
<evidence type="ECO:0000313" key="6">
    <source>
        <dbReference type="Proteomes" id="UP001595821"/>
    </source>
</evidence>
<feature type="active site" description="Schiff-base intermediate with substrate" evidence="3">
    <location>
        <position position="158"/>
    </location>
</feature>
<feature type="binding site" evidence="4">
    <location>
        <position position="44"/>
    </location>
    <ligand>
        <name>pyruvate</name>
        <dbReference type="ChEBI" id="CHEBI:15361"/>
    </ligand>
</feature>
<dbReference type="GO" id="GO:0044281">
    <property type="term" value="P:small molecule metabolic process"/>
    <property type="evidence" value="ECO:0007669"/>
    <property type="project" value="UniProtKB-ARBA"/>
</dbReference>
<keyword evidence="2" id="KW-0704">Schiff base</keyword>
<feature type="binding site" evidence="4">
    <location>
        <position position="201"/>
    </location>
    <ligand>
        <name>pyruvate</name>
        <dbReference type="ChEBI" id="CHEBI:15361"/>
    </ligand>
</feature>
<dbReference type="Pfam" id="PF00701">
    <property type="entry name" value="DHDPS"/>
    <property type="match status" value="1"/>
</dbReference>
<dbReference type="PANTHER" id="PTHR12128">
    <property type="entry name" value="DIHYDRODIPICOLINATE SYNTHASE"/>
    <property type="match status" value="1"/>
</dbReference>
<dbReference type="GO" id="GO:0008675">
    <property type="term" value="F:2-dehydro-3-deoxy-phosphogluconate aldolase activity"/>
    <property type="evidence" value="ECO:0007669"/>
    <property type="project" value="UniProtKB-ARBA"/>
</dbReference>
<dbReference type="PIRSF" id="PIRSF001365">
    <property type="entry name" value="DHDPS"/>
    <property type="match status" value="1"/>
</dbReference>
<evidence type="ECO:0000313" key="5">
    <source>
        <dbReference type="EMBL" id="MFC4249276.1"/>
    </source>
</evidence>
<dbReference type="SUPFAM" id="SSF51569">
    <property type="entry name" value="Aldolase"/>
    <property type="match status" value="1"/>
</dbReference>
<dbReference type="GeneID" id="71853040"/>
<dbReference type="PANTHER" id="PTHR12128:SF66">
    <property type="entry name" value="4-HYDROXY-2-OXOGLUTARATE ALDOLASE, MITOCHONDRIAL"/>
    <property type="match status" value="1"/>
</dbReference>
<dbReference type="InterPro" id="IPR013785">
    <property type="entry name" value="Aldolase_TIM"/>
</dbReference>
<keyword evidence="1" id="KW-0456">Lyase</keyword>
<dbReference type="InterPro" id="IPR002220">
    <property type="entry name" value="DapA-like"/>
</dbReference>
<dbReference type="PROSITE" id="PS00666">
    <property type="entry name" value="DHDPS_2"/>
    <property type="match status" value="1"/>
</dbReference>
<proteinExistence type="predicted"/>
<sequence>MHGTGVPLVTPFDESGRVDHESLRELATWLESNGVDFLVPCGSTGEAPSLDPAERARVIETVADATDLPILAGTGHEGYEPTLEATERAAEVGADAALVVTPSYYNADDESLEAYYRDLADDSPLPIYLYSVPKFTDHALSPETAEALADHENVAGIKDSSGSLESIQRLVRLTDDEAFDVLVGSGSVYAAGLDAGADGGVLALANVVPERASDVYRLHRDGEVDAARELNAALVELNRAVTARYGVPGVKATLSLRDQPVGTPRRPLRPVDAAVTRQLETLLERALEA</sequence>
<dbReference type="SMART" id="SM01130">
    <property type="entry name" value="DHDPS"/>
    <property type="match status" value="1"/>
</dbReference>
<dbReference type="RefSeq" id="WP_246972500.1">
    <property type="nucleotide sequence ID" value="NZ_CP095397.1"/>
</dbReference>
<feature type="active site" description="Proton donor/acceptor" evidence="3">
    <location>
        <position position="130"/>
    </location>
</feature>
<comment type="caution">
    <text evidence="5">The sequence shown here is derived from an EMBL/GenBank/DDBJ whole genome shotgun (WGS) entry which is preliminary data.</text>
</comment>
<gene>
    <name evidence="5" type="ORF">ACFOZ7_20480</name>
</gene>